<evidence type="ECO:0000256" key="4">
    <source>
        <dbReference type="PROSITE-ProRule" id="PRU00094"/>
    </source>
</evidence>
<dbReference type="OrthoDB" id="780600at2759"/>
<dbReference type="KEGG" id="pda:103705655"/>
<keyword evidence="2 4" id="KW-0863">Zinc-finger</keyword>
<dbReference type="GeneID" id="103705655"/>
<dbReference type="InterPro" id="IPR000679">
    <property type="entry name" value="Znf_GATA"/>
</dbReference>
<dbReference type="Pfam" id="PF00320">
    <property type="entry name" value="GATA"/>
    <property type="match status" value="1"/>
</dbReference>
<dbReference type="PROSITE" id="PS50114">
    <property type="entry name" value="GATA_ZN_FINGER_2"/>
    <property type="match status" value="1"/>
</dbReference>
<evidence type="ECO:0000259" key="5">
    <source>
        <dbReference type="PROSITE" id="PS50114"/>
    </source>
</evidence>
<evidence type="ECO:0000256" key="1">
    <source>
        <dbReference type="ARBA" id="ARBA00022723"/>
    </source>
</evidence>
<reference evidence="6" key="1">
    <citation type="journal article" date="2019" name="Nat. Commun.">
        <title>Genome-wide association mapping of date palm fruit traits.</title>
        <authorList>
            <person name="Hazzouri K.M."/>
            <person name="Gros-Balthazard M."/>
            <person name="Flowers J.M."/>
            <person name="Copetti D."/>
            <person name="Lemansour A."/>
            <person name="Lebrun M."/>
            <person name="Masmoudi K."/>
            <person name="Ferrand S."/>
            <person name="Dhar M.I."/>
            <person name="Fresquez Z.A."/>
            <person name="Rosas U."/>
            <person name="Zhang J."/>
            <person name="Talag J."/>
            <person name="Lee S."/>
            <person name="Kudrna D."/>
            <person name="Powell R.F."/>
            <person name="Leitch I.J."/>
            <person name="Krueger R.R."/>
            <person name="Wing R.A."/>
            <person name="Amiri K.M.A."/>
            <person name="Purugganan M.D."/>
        </authorList>
    </citation>
    <scope>NUCLEOTIDE SEQUENCE [LARGE SCALE GENOMIC DNA]</scope>
    <source>
        <strain evidence="6">cv. Khalas</strain>
    </source>
</reference>
<dbReference type="CDD" id="cd00202">
    <property type="entry name" value="ZnF_GATA"/>
    <property type="match status" value="1"/>
</dbReference>
<reference evidence="7" key="2">
    <citation type="submission" date="2025-08" db="UniProtKB">
        <authorList>
            <consortium name="RefSeq"/>
        </authorList>
    </citation>
    <scope>IDENTIFICATION</scope>
    <source>
        <tissue evidence="7">Young leaves</tissue>
    </source>
</reference>
<dbReference type="GO" id="GO:0043565">
    <property type="term" value="F:sequence-specific DNA binding"/>
    <property type="evidence" value="ECO:0007669"/>
    <property type="project" value="InterPro"/>
</dbReference>
<dbReference type="PANTHER" id="PTHR47255:SF4">
    <property type="entry name" value="GATA ZINC FINGER DOMAIN-CONTAINING PROTEIN 12"/>
    <property type="match status" value="1"/>
</dbReference>
<dbReference type="InterPro" id="IPR013088">
    <property type="entry name" value="Znf_NHR/GATA"/>
</dbReference>
<dbReference type="AlphaFoldDB" id="A0A8B7BXY2"/>
<keyword evidence="6" id="KW-1185">Reference proteome</keyword>
<dbReference type="InterPro" id="IPR052138">
    <property type="entry name" value="GATA_ZnFinger_Domain"/>
</dbReference>
<dbReference type="SUPFAM" id="SSF57716">
    <property type="entry name" value="Glucocorticoid receptor-like (DNA-binding domain)"/>
    <property type="match status" value="1"/>
</dbReference>
<evidence type="ECO:0000313" key="7">
    <source>
        <dbReference type="RefSeq" id="XP_008787687.1"/>
    </source>
</evidence>
<dbReference type="Gene3D" id="3.30.50.10">
    <property type="entry name" value="Erythroid Transcription Factor GATA-1, subunit A"/>
    <property type="match status" value="1"/>
</dbReference>
<feature type="domain" description="GATA-type" evidence="5">
    <location>
        <begin position="68"/>
        <end position="104"/>
    </location>
</feature>
<accession>A0A8B7BXY2</accession>
<dbReference type="PROSITE" id="PS00344">
    <property type="entry name" value="GATA_ZN_FINGER_1"/>
    <property type="match status" value="1"/>
</dbReference>
<protein>
    <submittedName>
        <fullName evidence="7">GATA transcription factor 16-like</fullName>
    </submittedName>
</protein>
<evidence type="ECO:0000313" key="6">
    <source>
        <dbReference type="Proteomes" id="UP000228380"/>
    </source>
</evidence>
<dbReference type="SMART" id="SM00401">
    <property type="entry name" value="ZnF_GATA"/>
    <property type="match status" value="1"/>
</dbReference>
<organism evidence="6 7">
    <name type="scientific">Phoenix dactylifera</name>
    <name type="common">Date palm</name>
    <dbReference type="NCBI Taxonomy" id="42345"/>
    <lineage>
        <taxon>Eukaryota</taxon>
        <taxon>Viridiplantae</taxon>
        <taxon>Streptophyta</taxon>
        <taxon>Embryophyta</taxon>
        <taxon>Tracheophyta</taxon>
        <taxon>Spermatophyta</taxon>
        <taxon>Magnoliopsida</taxon>
        <taxon>Liliopsida</taxon>
        <taxon>Arecaceae</taxon>
        <taxon>Coryphoideae</taxon>
        <taxon>Phoeniceae</taxon>
        <taxon>Phoenix</taxon>
    </lineage>
</organism>
<dbReference type="Proteomes" id="UP000228380">
    <property type="component" value="Chromosome 4"/>
</dbReference>
<keyword evidence="3" id="KW-0862">Zinc</keyword>
<name>A0A8B7BXY2_PHODC</name>
<evidence type="ECO:0000256" key="2">
    <source>
        <dbReference type="ARBA" id="ARBA00022771"/>
    </source>
</evidence>
<proteinExistence type="predicted"/>
<keyword evidence="1" id="KW-0479">Metal-binding</keyword>
<gene>
    <name evidence="7" type="primary">LOC103705655</name>
</gene>
<evidence type="ECO:0000256" key="3">
    <source>
        <dbReference type="ARBA" id="ARBA00022833"/>
    </source>
</evidence>
<dbReference type="GO" id="GO:0006355">
    <property type="term" value="P:regulation of DNA-templated transcription"/>
    <property type="evidence" value="ECO:0007669"/>
    <property type="project" value="InterPro"/>
</dbReference>
<sequence length="210" mass="23101">MISPASAKPSLRNWGSRFDHLYRDTTIDGYDRMEAFKRYARRRRRGEEHKKNSAAAVAVAVEAAMGSLDPSRVCAECRTSQTPLWRSGPNGPKSLCNACGIRYRKRRKAKINGEDKHRKTTATNSTAIGTIKGKNGSMMASLEAVGAELRRRQKEKQERMLLLLLEREKQRSRELKAAATAAAGGAAGKEEAEAALLLLSLSSSGIFVHS</sequence>
<dbReference type="RefSeq" id="XP_008787687.1">
    <property type="nucleotide sequence ID" value="XM_008789465.4"/>
</dbReference>
<dbReference type="PANTHER" id="PTHR47255">
    <property type="entry name" value="GATA TRANSCRIPTION FACTOR 22-RELATED"/>
    <property type="match status" value="1"/>
</dbReference>
<dbReference type="GO" id="GO:0008270">
    <property type="term" value="F:zinc ion binding"/>
    <property type="evidence" value="ECO:0007669"/>
    <property type="project" value="UniProtKB-KW"/>
</dbReference>